<dbReference type="GO" id="GO:0006680">
    <property type="term" value="P:glucosylceramide catabolic process"/>
    <property type="evidence" value="ECO:0007669"/>
    <property type="project" value="TreeGrafter"/>
</dbReference>
<sequence length="653" mass="68837">MKIRTLSVVSVAAVLALVATGSPAIASVQGTIASQQGASGQDVSAPQASVWLTTLDRQNMLTPQAPVSFGDAASSAPTIVIDPETTYQTMDGFGASITDSSAAVLSALPTAQRDETMRSLFDPTEGIGVSFLRQPIGSSDFTAAPEHYTFDDVAPGKTDFLLRHFSIDHDKKQVIPLLLQAKKLNPALKIVATPWSPPAWMKTGDSLVGGRLKSGVLYSALYAAYLTRFVAAYRAAGVPIDYITVQNEPQNRTPKGYPGTDLPVAQEAQVISILGPLLKLASPKTKILGYDHNWATHPDDIANTPPGQNPETDYPSKLLATSAAKWIAGTAFHCYYGDPSAQTTLHDQYPDKGIWFTECSGSHGPTDAPAQVFSDTLKWHARTIAIGVTRNWAKSTANWNIALDENGGPHLGGCDTCTGLVTTHADGTVSKDAEYFTIGHLSKFVKPGAVRIASTSFGTTGWNGQIMDVAFRNPDGSTALVVHNENDDPRTFAVSEGAKTFEYTLPGGSLATFTWPASAALSDGLTPVDISGATATATSATTDAALAVDADASTRWSSGQAQTPGQNLTVDLGSAKTFTRVAIDSGGNEGDYARSWQLETSIDGVTWIAAASGAGTGQLTNVDLPATTARYLRISSAGTAGNWWSISDIRLYV</sequence>
<dbReference type="Gene3D" id="2.60.120.260">
    <property type="entry name" value="Galactose-binding domain-like"/>
    <property type="match status" value="1"/>
</dbReference>
<dbReference type="InterPro" id="IPR013780">
    <property type="entry name" value="Glyco_hydro_b"/>
</dbReference>
<dbReference type="Pfam" id="PF17189">
    <property type="entry name" value="Glyco_hydro_30C"/>
    <property type="match status" value="1"/>
</dbReference>
<evidence type="ECO:0000256" key="3">
    <source>
        <dbReference type="ARBA" id="ARBA00022801"/>
    </source>
</evidence>
<dbReference type="Gene3D" id="3.20.20.80">
    <property type="entry name" value="Glycosidases"/>
    <property type="match status" value="1"/>
</dbReference>
<protein>
    <submittedName>
        <fullName evidence="7">Glucan endo-1,6-beta-glucosidase</fullName>
    </submittedName>
</protein>
<keyword evidence="4" id="KW-0326">Glycosidase</keyword>
<evidence type="ECO:0000256" key="4">
    <source>
        <dbReference type="RuleBase" id="RU361188"/>
    </source>
</evidence>
<dbReference type="Pfam" id="PF00754">
    <property type="entry name" value="F5_F8_type_C"/>
    <property type="match status" value="1"/>
</dbReference>
<dbReference type="SUPFAM" id="SSF51011">
    <property type="entry name" value="Glycosyl hydrolase domain"/>
    <property type="match status" value="1"/>
</dbReference>
<dbReference type="InterPro" id="IPR001139">
    <property type="entry name" value="Glyco_hydro_30"/>
</dbReference>
<dbReference type="RefSeq" id="WP_136425083.1">
    <property type="nucleotide sequence ID" value="NZ_SSSN01000011.1"/>
</dbReference>
<comment type="similarity">
    <text evidence="1 4">Belongs to the glycosyl hydrolase 30 family.</text>
</comment>
<dbReference type="InterPro" id="IPR008979">
    <property type="entry name" value="Galactose-bd-like_sf"/>
</dbReference>
<comment type="caution">
    <text evidence="7">The sequence shown here is derived from an EMBL/GenBank/DDBJ whole genome shotgun (WGS) entry which is preliminary data.</text>
</comment>
<evidence type="ECO:0000259" key="6">
    <source>
        <dbReference type="PROSITE" id="PS50022"/>
    </source>
</evidence>
<dbReference type="SUPFAM" id="SSF51445">
    <property type="entry name" value="(Trans)glycosidases"/>
    <property type="match status" value="1"/>
</dbReference>
<dbReference type="PANTHER" id="PTHR11069">
    <property type="entry name" value="GLUCOSYLCERAMIDASE"/>
    <property type="match status" value="1"/>
</dbReference>
<dbReference type="InterPro" id="IPR033452">
    <property type="entry name" value="GH30_C"/>
</dbReference>
<evidence type="ECO:0000256" key="2">
    <source>
        <dbReference type="ARBA" id="ARBA00022729"/>
    </source>
</evidence>
<evidence type="ECO:0000313" key="8">
    <source>
        <dbReference type="Proteomes" id="UP000307380"/>
    </source>
</evidence>
<feature type="chain" id="PRO_5020210952" evidence="5">
    <location>
        <begin position="27"/>
        <end position="653"/>
    </location>
</feature>
<evidence type="ECO:0000256" key="1">
    <source>
        <dbReference type="ARBA" id="ARBA00005382"/>
    </source>
</evidence>
<reference evidence="7 8" key="1">
    <citation type="submission" date="2019-04" db="EMBL/GenBank/DDBJ databases">
        <authorList>
            <person name="Jiang L."/>
        </authorList>
    </citation>
    <scope>NUCLEOTIDE SEQUENCE [LARGE SCALE GENOMIC DNA]</scope>
    <source>
        <strain evidence="7 8">YIM 131861</strain>
    </source>
</reference>
<dbReference type="AlphaFoldDB" id="A0A4S4FPS3"/>
<dbReference type="InterPro" id="IPR017853">
    <property type="entry name" value="GH"/>
</dbReference>
<proteinExistence type="inferred from homology"/>
<organism evidence="7 8">
    <name type="scientific">Orlajensenia flava</name>
    <dbReference type="NCBI Taxonomy" id="2565934"/>
    <lineage>
        <taxon>Bacteria</taxon>
        <taxon>Bacillati</taxon>
        <taxon>Actinomycetota</taxon>
        <taxon>Actinomycetes</taxon>
        <taxon>Micrococcales</taxon>
        <taxon>Microbacteriaceae</taxon>
        <taxon>Orlajensenia</taxon>
    </lineage>
</organism>
<keyword evidence="3 4" id="KW-0378">Hydrolase</keyword>
<dbReference type="PRINTS" id="PR00843">
    <property type="entry name" value="GLHYDRLASE30"/>
</dbReference>
<evidence type="ECO:0000256" key="5">
    <source>
        <dbReference type="SAM" id="SignalP"/>
    </source>
</evidence>
<dbReference type="GO" id="GO:0004348">
    <property type="term" value="F:glucosylceramidase activity"/>
    <property type="evidence" value="ECO:0007669"/>
    <property type="project" value="InterPro"/>
</dbReference>
<keyword evidence="2 5" id="KW-0732">Signal</keyword>
<dbReference type="EMBL" id="SSSN01000011">
    <property type="protein sequence ID" value="THG31316.1"/>
    <property type="molecule type" value="Genomic_DNA"/>
</dbReference>
<name>A0A4S4FPS3_9MICO</name>
<gene>
    <name evidence="7" type="ORF">E6C70_13540</name>
</gene>
<dbReference type="PANTHER" id="PTHR11069:SF23">
    <property type="entry name" value="LYSOSOMAL ACID GLUCOSYLCERAMIDASE"/>
    <property type="match status" value="1"/>
</dbReference>
<dbReference type="InterPro" id="IPR033453">
    <property type="entry name" value="Glyco_hydro_30_TIM-barrel"/>
</dbReference>
<feature type="signal peptide" evidence="5">
    <location>
        <begin position="1"/>
        <end position="26"/>
    </location>
</feature>
<dbReference type="PROSITE" id="PS50022">
    <property type="entry name" value="FA58C_3"/>
    <property type="match status" value="1"/>
</dbReference>
<dbReference type="OrthoDB" id="9806701at2"/>
<keyword evidence="8" id="KW-1185">Reference proteome</keyword>
<dbReference type="SUPFAM" id="SSF49785">
    <property type="entry name" value="Galactose-binding domain-like"/>
    <property type="match status" value="1"/>
</dbReference>
<dbReference type="Proteomes" id="UP000307380">
    <property type="component" value="Unassembled WGS sequence"/>
</dbReference>
<dbReference type="GO" id="GO:0016020">
    <property type="term" value="C:membrane"/>
    <property type="evidence" value="ECO:0007669"/>
    <property type="project" value="GOC"/>
</dbReference>
<accession>A0A4S4FPS3</accession>
<dbReference type="Pfam" id="PF02055">
    <property type="entry name" value="Glyco_hydro_30"/>
    <property type="match status" value="1"/>
</dbReference>
<evidence type="ECO:0000313" key="7">
    <source>
        <dbReference type="EMBL" id="THG31316.1"/>
    </source>
</evidence>
<dbReference type="Gene3D" id="2.60.40.1180">
    <property type="entry name" value="Golgi alpha-mannosidase II"/>
    <property type="match status" value="1"/>
</dbReference>
<dbReference type="InterPro" id="IPR000421">
    <property type="entry name" value="FA58C"/>
</dbReference>
<feature type="domain" description="F5/8 type C" evidence="6">
    <location>
        <begin position="514"/>
        <end position="653"/>
    </location>
</feature>